<evidence type="ECO:0000313" key="2">
    <source>
        <dbReference type="Proteomes" id="UP000198382"/>
    </source>
</evidence>
<evidence type="ECO:0000313" key="1">
    <source>
        <dbReference type="EMBL" id="OXA75718.1"/>
    </source>
</evidence>
<dbReference type="InterPro" id="IPR011008">
    <property type="entry name" value="Dimeric_a/b-barrel"/>
</dbReference>
<dbReference type="Gene3D" id="3.30.70.100">
    <property type="match status" value="1"/>
</dbReference>
<organism evidence="1 2">
    <name type="scientific">Flavobacterium frigidimaris</name>
    <dbReference type="NCBI Taxonomy" id="262320"/>
    <lineage>
        <taxon>Bacteria</taxon>
        <taxon>Pseudomonadati</taxon>
        <taxon>Bacteroidota</taxon>
        <taxon>Flavobacteriia</taxon>
        <taxon>Flavobacteriales</taxon>
        <taxon>Flavobacteriaceae</taxon>
        <taxon>Flavobacterium</taxon>
    </lineage>
</organism>
<proteinExistence type="predicted"/>
<sequence>MVTQKYCLALDLNDDPVLIAEYKEYHEKIWPEITASIVDSGIENLDIYCVANRLFMIIEANETFTFERKGEMDANNPVVQKWEELMWKYQKALPGAKEGEKWMMMDKIFDLHENSKASTFLR</sequence>
<dbReference type="EMBL" id="MUGV01000043">
    <property type="protein sequence ID" value="OXA75718.1"/>
    <property type="molecule type" value="Genomic_DNA"/>
</dbReference>
<accession>A0ABX4BKM5</accession>
<dbReference type="Proteomes" id="UP000198382">
    <property type="component" value="Unassembled WGS sequence"/>
</dbReference>
<dbReference type="RefSeq" id="WP_074663178.1">
    <property type="nucleotide sequence ID" value="NZ_MUGV01000043.1"/>
</dbReference>
<name>A0ABX4BKM5_FLAFR</name>
<dbReference type="SUPFAM" id="SSF54909">
    <property type="entry name" value="Dimeric alpha+beta barrel"/>
    <property type="match status" value="1"/>
</dbReference>
<dbReference type="PANTHER" id="PTHR43239">
    <property type="entry name" value="UPF0734 PROTEIN DDB_G0273871/DDB_G0273177"/>
    <property type="match status" value="1"/>
</dbReference>
<protein>
    <submittedName>
        <fullName evidence="1">L-fucose mutarotase</fullName>
    </submittedName>
</protein>
<dbReference type="InterPro" id="IPR008000">
    <property type="entry name" value="Rham/fucose_mutarotase"/>
</dbReference>
<gene>
    <name evidence="1" type="ORF">B0A65_21100</name>
</gene>
<reference evidence="1 2" key="1">
    <citation type="submission" date="2016-11" db="EMBL/GenBank/DDBJ databases">
        <title>Whole genomes of Flavobacteriaceae.</title>
        <authorList>
            <person name="Stine C."/>
            <person name="Li C."/>
            <person name="Tadesse D."/>
        </authorList>
    </citation>
    <scope>NUCLEOTIDE SEQUENCE [LARGE SCALE GENOMIC DNA]</scope>
    <source>
        <strain evidence="1 2">DSM 15937</strain>
    </source>
</reference>
<dbReference type="PANTHER" id="PTHR43239:SF1">
    <property type="entry name" value="UPF0734 PROTEIN DDB_G0273871_DDB_G0273177"/>
    <property type="match status" value="1"/>
</dbReference>
<dbReference type="Pfam" id="PF05336">
    <property type="entry name" value="rhaM"/>
    <property type="match status" value="1"/>
</dbReference>
<dbReference type="InterPro" id="IPR052996">
    <property type="entry name" value="Carb_Metab_Mutarotase"/>
</dbReference>
<comment type="caution">
    <text evidence="1">The sequence shown here is derived from an EMBL/GenBank/DDBJ whole genome shotgun (WGS) entry which is preliminary data.</text>
</comment>
<keyword evidence="2" id="KW-1185">Reference proteome</keyword>